<name>A0AAV7Q771_PLEWA</name>
<proteinExistence type="predicted"/>
<organism evidence="1 2">
    <name type="scientific">Pleurodeles waltl</name>
    <name type="common">Iberian ribbed newt</name>
    <dbReference type="NCBI Taxonomy" id="8319"/>
    <lineage>
        <taxon>Eukaryota</taxon>
        <taxon>Metazoa</taxon>
        <taxon>Chordata</taxon>
        <taxon>Craniata</taxon>
        <taxon>Vertebrata</taxon>
        <taxon>Euteleostomi</taxon>
        <taxon>Amphibia</taxon>
        <taxon>Batrachia</taxon>
        <taxon>Caudata</taxon>
        <taxon>Salamandroidea</taxon>
        <taxon>Salamandridae</taxon>
        <taxon>Pleurodelinae</taxon>
        <taxon>Pleurodeles</taxon>
    </lineage>
</organism>
<reference evidence="1" key="1">
    <citation type="journal article" date="2022" name="bioRxiv">
        <title>Sequencing and chromosome-scale assembly of the giantPleurodeles waltlgenome.</title>
        <authorList>
            <person name="Brown T."/>
            <person name="Elewa A."/>
            <person name="Iarovenko S."/>
            <person name="Subramanian E."/>
            <person name="Araus A.J."/>
            <person name="Petzold A."/>
            <person name="Susuki M."/>
            <person name="Suzuki K.-i.T."/>
            <person name="Hayashi T."/>
            <person name="Toyoda A."/>
            <person name="Oliveira C."/>
            <person name="Osipova E."/>
            <person name="Leigh N.D."/>
            <person name="Simon A."/>
            <person name="Yun M.H."/>
        </authorList>
    </citation>
    <scope>NUCLEOTIDE SEQUENCE</scope>
    <source>
        <strain evidence="1">20211129_DDA</strain>
        <tissue evidence="1">Liver</tissue>
    </source>
</reference>
<keyword evidence="2" id="KW-1185">Reference proteome</keyword>
<dbReference type="AlphaFoldDB" id="A0AAV7Q771"/>
<gene>
    <name evidence="1" type="ORF">NDU88_001822</name>
</gene>
<accession>A0AAV7Q771</accession>
<evidence type="ECO:0000313" key="1">
    <source>
        <dbReference type="EMBL" id="KAJ1135382.1"/>
    </source>
</evidence>
<protein>
    <submittedName>
        <fullName evidence="1">Uncharacterized protein</fullName>
    </submittedName>
</protein>
<evidence type="ECO:0000313" key="2">
    <source>
        <dbReference type="Proteomes" id="UP001066276"/>
    </source>
</evidence>
<dbReference type="Proteomes" id="UP001066276">
    <property type="component" value="Chromosome 6"/>
</dbReference>
<comment type="caution">
    <text evidence="1">The sequence shown here is derived from an EMBL/GenBank/DDBJ whole genome shotgun (WGS) entry which is preliminary data.</text>
</comment>
<feature type="non-terminal residue" evidence="1">
    <location>
        <position position="60"/>
    </location>
</feature>
<feature type="non-terminal residue" evidence="1">
    <location>
        <position position="1"/>
    </location>
</feature>
<sequence length="60" mass="6868">PIVRRHTTARQGKSEIRCSRQEWQHKQPISGGLTILGLYWLDTTGHIGMKCNISFSTFPK</sequence>
<dbReference type="EMBL" id="JANPWB010000010">
    <property type="protein sequence ID" value="KAJ1135382.1"/>
    <property type="molecule type" value="Genomic_DNA"/>
</dbReference>